<evidence type="ECO:0000313" key="3">
    <source>
        <dbReference type="EMBL" id="QJA83290.1"/>
    </source>
</evidence>
<dbReference type="Gene3D" id="3.40.50.10130">
    <property type="match status" value="1"/>
</dbReference>
<accession>A0A6M3KNF6</accession>
<dbReference type="AlphaFoldDB" id="A0A6M3KNF6"/>
<reference evidence="3" key="1">
    <citation type="submission" date="2020-03" db="EMBL/GenBank/DDBJ databases">
        <title>The deep terrestrial virosphere.</title>
        <authorList>
            <person name="Holmfeldt K."/>
            <person name="Nilsson E."/>
            <person name="Simone D."/>
            <person name="Lopez-Fernandez M."/>
            <person name="Wu X."/>
            <person name="de Brujin I."/>
            <person name="Lundin D."/>
            <person name="Andersson A."/>
            <person name="Bertilsson S."/>
            <person name="Dopson M."/>
        </authorList>
    </citation>
    <scope>NUCLEOTIDE SEQUENCE</scope>
    <source>
        <strain evidence="3">MM415A00301</strain>
        <strain evidence="2">MM415B00258</strain>
    </source>
</reference>
<feature type="domain" description="ERCC4" evidence="1">
    <location>
        <begin position="23"/>
        <end position="132"/>
    </location>
</feature>
<dbReference type="InterPro" id="IPR006166">
    <property type="entry name" value="ERCC4_domain"/>
</dbReference>
<sequence>MLQMLAMFMQVSKQNLVQQGLLDYFWFAFDGHSVTIERKELHDLMANFPRLEKQLRTATNHADEVGLIVEGVPVPLAGGEVASYQIGKNPKYLRQVKISSMQYSSIMGFIWQLRRTANITTYFTTTIQATAWALKTFVENSQKPESNLLQHYTRTRQIKWQSNPVVETIMGVKDADGYVVGEKKAAELAEKIGSLWDIIHLAPEAICSECDGIGIQTARRLINAIKKRS</sequence>
<dbReference type="GO" id="GO:0004518">
    <property type="term" value="F:nuclease activity"/>
    <property type="evidence" value="ECO:0007669"/>
    <property type="project" value="InterPro"/>
</dbReference>
<proteinExistence type="predicted"/>
<dbReference type="EMBL" id="MT141568">
    <property type="protein sequence ID" value="QJA67275.1"/>
    <property type="molecule type" value="Genomic_DNA"/>
</dbReference>
<organism evidence="3">
    <name type="scientific">viral metagenome</name>
    <dbReference type="NCBI Taxonomy" id="1070528"/>
    <lineage>
        <taxon>unclassified sequences</taxon>
        <taxon>metagenomes</taxon>
        <taxon>organismal metagenomes</taxon>
    </lineage>
</organism>
<dbReference type="EMBL" id="MT142507">
    <property type="protein sequence ID" value="QJA83290.1"/>
    <property type="molecule type" value="Genomic_DNA"/>
</dbReference>
<gene>
    <name evidence="3" type="ORF">MM415A00301_0024</name>
    <name evidence="2" type="ORF">MM415B00258_0024</name>
</gene>
<dbReference type="Pfam" id="PF02732">
    <property type="entry name" value="ERCC4"/>
    <property type="match status" value="1"/>
</dbReference>
<dbReference type="InterPro" id="IPR011335">
    <property type="entry name" value="Restrct_endonuc-II-like"/>
</dbReference>
<dbReference type="Gene3D" id="1.10.150.20">
    <property type="entry name" value="5' to 3' exonuclease, C-terminal subdomain"/>
    <property type="match status" value="1"/>
</dbReference>
<name>A0A6M3KNF6_9ZZZZ</name>
<evidence type="ECO:0000259" key="1">
    <source>
        <dbReference type="Pfam" id="PF02732"/>
    </source>
</evidence>
<dbReference type="GO" id="GO:0006259">
    <property type="term" value="P:DNA metabolic process"/>
    <property type="evidence" value="ECO:0007669"/>
    <property type="project" value="UniProtKB-ARBA"/>
</dbReference>
<evidence type="ECO:0000313" key="2">
    <source>
        <dbReference type="EMBL" id="QJA67275.1"/>
    </source>
</evidence>
<dbReference type="SUPFAM" id="SSF52980">
    <property type="entry name" value="Restriction endonuclease-like"/>
    <property type="match status" value="1"/>
</dbReference>
<dbReference type="GO" id="GO:0003677">
    <property type="term" value="F:DNA binding"/>
    <property type="evidence" value="ECO:0007669"/>
    <property type="project" value="InterPro"/>
</dbReference>
<protein>
    <recommendedName>
        <fullName evidence="1">ERCC4 domain-containing protein</fullName>
    </recommendedName>
</protein>